<evidence type="ECO:0000313" key="3">
    <source>
        <dbReference type="Proteomes" id="UP001634394"/>
    </source>
</evidence>
<sequence>MTTNSAKLAMITSTSDNDIDRYLQESSKSYRECQIKNHARRNSLQRRTLGIETERKMASAELSREEKALREQFQSMQVDKMKHAILHNKRAAAMQKSDIVIEEPEPEHLAIPIEPYPITLGKGTPPTSIHNEYVRLYTNKGRRQSKELEDLKLDTKTGTFLTAVSQYDEELLPRRRVASMSHAMKPPFRKRLNSGSASSSARTTPGTSPSQSRKDLLSGRRGKGYSNNPSPNRSSESLSSSLEDSHWLGDPNAIHSVRRPRKTVEQLELEHEMHRI</sequence>
<protein>
    <submittedName>
        <fullName evidence="2">Uncharacterized protein</fullName>
    </submittedName>
</protein>
<accession>A0ABD3X9X7</accession>
<reference evidence="2 3" key="1">
    <citation type="submission" date="2024-11" db="EMBL/GenBank/DDBJ databases">
        <title>Chromosome-level genome assembly of the freshwater bivalve Anodonta woodiana.</title>
        <authorList>
            <person name="Chen X."/>
        </authorList>
    </citation>
    <scope>NUCLEOTIDE SEQUENCE [LARGE SCALE GENOMIC DNA]</scope>
    <source>
        <strain evidence="2">MN2024</strain>
        <tissue evidence="2">Gills</tissue>
    </source>
</reference>
<dbReference type="Proteomes" id="UP001634394">
    <property type="component" value="Unassembled WGS sequence"/>
</dbReference>
<dbReference type="EMBL" id="JBJQND010000003">
    <property type="protein sequence ID" value="KAL3882905.1"/>
    <property type="molecule type" value="Genomic_DNA"/>
</dbReference>
<feature type="region of interest" description="Disordered" evidence="1">
    <location>
        <begin position="179"/>
        <end position="254"/>
    </location>
</feature>
<organism evidence="2 3">
    <name type="scientific">Sinanodonta woodiana</name>
    <name type="common">Chinese pond mussel</name>
    <name type="synonym">Anodonta woodiana</name>
    <dbReference type="NCBI Taxonomy" id="1069815"/>
    <lineage>
        <taxon>Eukaryota</taxon>
        <taxon>Metazoa</taxon>
        <taxon>Spiralia</taxon>
        <taxon>Lophotrochozoa</taxon>
        <taxon>Mollusca</taxon>
        <taxon>Bivalvia</taxon>
        <taxon>Autobranchia</taxon>
        <taxon>Heteroconchia</taxon>
        <taxon>Palaeoheterodonta</taxon>
        <taxon>Unionida</taxon>
        <taxon>Unionoidea</taxon>
        <taxon>Unionidae</taxon>
        <taxon>Unioninae</taxon>
        <taxon>Sinanodonta</taxon>
    </lineage>
</organism>
<dbReference type="AlphaFoldDB" id="A0ABD3X9X7"/>
<name>A0ABD3X9X7_SINWO</name>
<feature type="compositionally biased region" description="Low complexity" evidence="1">
    <location>
        <begin position="226"/>
        <end position="242"/>
    </location>
</feature>
<feature type="compositionally biased region" description="Polar residues" evidence="1">
    <location>
        <begin position="193"/>
        <end position="211"/>
    </location>
</feature>
<proteinExistence type="predicted"/>
<evidence type="ECO:0000313" key="2">
    <source>
        <dbReference type="EMBL" id="KAL3882905.1"/>
    </source>
</evidence>
<comment type="caution">
    <text evidence="2">The sequence shown here is derived from an EMBL/GenBank/DDBJ whole genome shotgun (WGS) entry which is preliminary data.</text>
</comment>
<evidence type="ECO:0000256" key="1">
    <source>
        <dbReference type="SAM" id="MobiDB-lite"/>
    </source>
</evidence>
<gene>
    <name evidence="2" type="ORF">ACJMK2_029207</name>
</gene>
<keyword evidence="3" id="KW-1185">Reference proteome</keyword>